<dbReference type="InterPro" id="IPR001789">
    <property type="entry name" value="Sig_transdc_resp-reg_receiver"/>
</dbReference>
<dbReference type="InterPro" id="IPR036097">
    <property type="entry name" value="HisK_dim/P_sf"/>
</dbReference>
<dbReference type="CDD" id="cd00082">
    <property type="entry name" value="HisKA"/>
    <property type="match status" value="1"/>
</dbReference>
<dbReference type="SMART" id="SM00387">
    <property type="entry name" value="HATPase_c"/>
    <property type="match status" value="1"/>
</dbReference>
<feature type="compositionally biased region" description="Basic and acidic residues" evidence="7">
    <location>
        <begin position="311"/>
        <end position="321"/>
    </location>
</feature>
<dbReference type="InterPro" id="IPR005467">
    <property type="entry name" value="His_kinase_dom"/>
</dbReference>
<sequence length="1245" mass="137147">MMHKSRAEARATSLQEQEVHQYYQPWLAAHGSASNVATNLDSIDASNLQEQGYRARASRDRTLTALAQLATLRLNVRRAMVSLIDSDYQYILTEATKTISLSTDDHHESDDALWLGNTILRRDDAVCHYCLMGTYAVEDKNKGKYEGRGFVVNDCRMDDRFKHRPYVQEEPGVRFYAGVPIVTRAGRAIGAYAVSDEHPRNGLTLDEFKFMEDTAATVVEHLEWARDRVDRFKGERIVRGLAGFIESSSSSRTASTTHRRFDSRNIGTAQNDTTTEDPESRGLQHSNSSKSSQVSGPRQHSRSGEMNNQHTPEHSEDDRPTHLTPRRITKKSSQALRHSQSKSTINESEPDSEDSIDSTHSRLSRRGQAADSSGATAIASIMSRAAHIMRKSTLADGMIFYGCSKEFGEIDTLQLVPEHVETGSGPEIDDGHGADTCSVLGTSHAIHPQPLRIATLSKYLHAFPEGKILHFTSQGYGMEPADDSTSESPGTLSSKEPDDVRRDVKSQSRRKRKSKLSHQEILRNAPGMRTMIFLPVRDLVNNRWLAGGFLWTTKAGRVMNLGQDFSYLRAFANSICSEVSRTNVERLDYAKTTFIASMSHELRSPLHGILGSVEFLQDTVTDAYQSGLVQTISNCSRTLLDTLSNLLTYAKVTTIDTIGAGTESVDLGQLVEEVVEAVCAGHSFKKLHSKKLHEEVHTTLADTLVTAAKLSASRLYSDDDGEDNGTLSKGALCVLLDIAPSLSWNVSTNPGALRRILMNLVGNALKYTSTGFVAVSLRAKEDGDQIDTTLRVIDTGRGISEGFQRDHLFAPFKQEDTFASGTGLGLSIVKQLVDSLNGQIRVRSTVGQGTEMEVTFRLDQGYKGIDLPEDDMLDVAAKTKGLRLCVLDPNQEKQRPGKDHIARLDTTLSETCATWFGMEITSADNMRKANTDIFLYTEPPSLEYLLEHHGGEEAEQPHPLIIVCMNASEAISVSLSLLKHSKLGNIVEVIAQPCGPRKMAKVLVHCLKAATERGIKESLKSRSSEHLGEDQSIVKQDTSLQQATQAPSAHNPAALPGSEDRLQEQKERSVAVSEAVQLPEPSPQFGHLAAPPMSPRIASSRALEMRPKQDASESEASNPRVLLVDDNKVNVDLLVRFVQKFKMPHEAAYNGQEALDAFSKANQGSGRRFDYILMDISMPVMDGIEATRRIRAFEEENRIARTTIIALSAFASADTQAAAKAQGVDTYLTKPVKFAQLKSLLLNNT</sequence>
<feature type="domain" description="Histidine kinase" evidence="8">
    <location>
        <begin position="597"/>
        <end position="860"/>
    </location>
</feature>
<dbReference type="SUPFAM" id="SSF55874">
    <property type="entry name" value="ATPase domain of HSP90 chaperone/DNA topoisomerase II/histidine kinase"/>
    <property type="match status" value="1"/>
</dbReference>
<evidence type="ECO:0000256" key="5">
    <source>
        <dbReference type="ARBA" id="ARBA00022777"/>
    </source>
</evidence>
<feature type="compositionally biased region" description="Basic and acidic residues" evidence="7">
    <location>
        <begin position="495"/>
        <end position="506"/>
    </location>
</feature>
<dbReference type="Gene3D" id="3.30.565.10">
    <property type="entry name" value="Histidine kinase-like ATPase, C-terminal domain"/>
    <property type="match status" value="1"/>
</dbReference>
<dbReference type="GO" id="GO:0009927">
    <property type="term" value="F:histidine phosphotransfer kinase activity"/>
    <property type="evidence" value="ECO:0007669"/>
    <property type="project" value="TreeGrafter"/>
</dbReference>
<dbReference type="AlphaFoldDB" id="A0A4U7AP77"/>
<feature type="compositionally biased region" description="Basic and acidic residues" evidence="7">
    <location>
        <begin position="1058"/>
        <end position="1069"/>
    </location>
</feature>
<proteinExistence type="predicted"/>
<reference evidence="10 11" key="1">
    <citation type="submission" date="2018-02" db="EMBL/GenBank/DDBJ databases">
        <title>Draft genome sequences of Elsinoe sp., causing black scab on jojoba.</title>
        <authorList>
            <person name="Stodart B."/>
            <person name="Jeffress S."/>
            <person name="Ash G."/>
            <person name="Arun Chinnappa K."/>
        </authorList>
    </citation>
    <scope>NUCLEOTIDE SEQUENCE [LARGE SCALE GENOMIC DNA]</scope>
    <source>
        <strain evidence="10 11">Hillstone_2</strain>
    </source>
</reference>
<dbReference type="Gene3D" id="3.30.450.40">
    <property type="match status" value="1"/>
</dbReference>
<dbReference type="InterPro" id="IPR036890">
    <property type="entry name" value="HATPase_C_sf"/>
</dbReference>
<dbReference type="InterPro" id="IPR029016">
    <property type="entry name" value="GAF-like_dom_sf"/>
</dbReference>
<feature type="region of interest" description="Disordered" evidence="7">
    <location>
        <begin position="247"/>
        <end position="374"/>
    </location>
</feature>
<feature type="region of interest" description="Disordered" evidence="7">
    <location>
        <begin position="1037"/>
        <end position="1094"/>
    </location>
</feature>
<dbReference type="SUPFAM" id="SSF47384">
    <property type="entry name" value="Homodimeric domain of signal transducing histidine kinase"/>
    <property type="match status" value="1"/>
</dbReference>
<evidence type="ECO:0000256" key="2">
    <source>
        <dbReference type="ARBA" id="ARBA00012438"/>
    </source>
</evidence>
<dbReference type="Pfam" id="PF00512">
    <property type="entry name" value="HisKA"/>
    <property type="match status" value="1"/>
</dbReference>
<name>A0A4U7AP77_9PEZI</name>
<dbReference type="PANTHER" id="PTHR43047:SF72">
    <property type="entry name" value="OSMOSENSING HISTIDINE PROTEIN KINASE SLN1"/>
    <property type="match status" value="1"/>
</dbReference>
<feature type="modified residue" description="4-aspartylphosphate" evidence="6">
    <location>
        <position position="1175"/>
    </location>
</feature>
<comment type="catalytic activity">
    <reaction evidence="1">
        <text>ATP + protein L-histidine = ADP + protein N-phospho-L-histidine.</text>
        <dbReference type="EC" id="2.7.13.3"/>
    </reaction>
</comment>
<protein>
    <recommendedName>
        <fullName evidence="2">histidine kinase</fullName>
        <ecNumber evidence="2">2.7.13.3</ecNumber>
    </recommendedName>
</protein>
<dbReference type="PANTHER" id="PTHR43047">
    <property type="entry name" value="TWO-COMPONENT HISTIDINE PROTEIN KINASE"/>
    <property type="match status" value="1"/>
</dbReference>
<dbReference type="InterPro" id="IPR004358">
    <property type="entry name" value="Sig_transdc_His_kin-like_C"/>
</dbReference>
<evidence type="ECO:0000259" key="8">
    <source>
        <dbReference type="PROSITE" id="PS50109"/>
    </source>
</evidence>
<dbReference type="FunFam" id="3.30.450.40:FF:000083">
    <property type="entry name" value="Sensor histidine kinase/response regulator, putative (AFU_orthologue AFUA_4G00660)"/>
    <property type="match status" value="1"/>
</dbReference>
<dbReference type="PROSITE" id="PS50109">
    <property type="entry name" value="HIS_KIN"/>
    <property type="match status" value="1"/>
</dbReference>
<evidence type="ECO:0000256" key="4">
    <source>
        <dbReference type="ARBA" id="ARBA00022679"/>
    </source>
</evidence>
<evidence type="ECO:0000259" key="9">
    <source>
        <dbReference type="PROSITE" id="PS50110"/>
    </source>
</evidence>
<dbReference type="Pfam" id="PF02518">
    <property type="entry name" value="HATPase_c"/>
    <property type="match status" value="1"/>
</dbReference>
<dbReference type="InterPro" id="IPR011006">
    <property type="entry name" value="CheY-like_superfamily"/>
</dbReference>
<dbReference type="PROSITE" id="PS50110">
    <property type="entry name" value="RESPONSE_REGULATORY"/>
    <property type="match status" value="1"/>
</dbReference>
<feature type="compositionally biased region" description="Polar residues" evidence="7">
    <location>
        <begin position="1037"/>
        <end position="1048"/>
    </location>
</feature>
<dbReference type="Proteomes" id="UP000308133">
    <property type="component" value="Unassembled WGS sequence"/>
</dbReference>
<dbReference type="Gene3D" id="3.40.50.2300">
    <property type="match status" value="1"/>
</dbReference>
<dbReference type="InterPro" id="IPR003594">
    <property type="entry name" value="HATPase_dom"/>
</dbReference>
<evidence type="ECO:0000256" key="1">
    <source>
        <dbReference type="ARBA" id="ARBA00000085"/>
    </source>
</evidence>
<dbReference type="Pfam" id="PF00072">
    <property type="entry name" value="Response_reg"/>
    <property type="match status" value="1"/>
</dbReference>
<feature type="compositionally biased region" description="Low complexity" evidence="7">
    <location>
        <begin position="286"/>
        <end position="295"/>
    </location>
</feature>
<dbReference type="InterPro" id="IPR003018">
    <property type="entry name" value="GAF"/>
</dbReference>
<dbReference type="InterPro" id="IPR003661">
    <property type="entry name" value="HisK_dim/P_dom"/>
</dbReference>
<evidence type="ECO:0000256" key="3">
    <source>
        <dbReference type="ARBA" id="ARBA00022553"/>
    </source>
</evidence>
<feature type="compositionally biased region" description="Basic residues" evidence="7">
    <location>
        <begin position="507"/>
        <end position="516"/>
    </location>
</feature>
<organism evidence="10 11">
    <name type="scientific">Elsinoe australis</name>
    <dbReference type="NCBI Taxonomy" id="40998"/>
    <lineage>
        <taxon>Eukaryota</taxon>
        <taxon>Fungi</taxon>
        <taxon>Dikarya</taxon>
        <taxon>Ascomycota</taxon>
        <taxon>Pezizomycotina</taxon>
        <taxon>Dothideomycetes</taxon>
        <taxon>Dothideomycetidae</taxon>
        <taxon>Myriangiales</taxon>
        <taxon>Elsinoaceae</taxon>
        <taxon>Elsinoe</taxon>
    </lineage>
</organism>
<dbReference type="GO" id="GO:0000155">
    <property type="term" value="F:phosphorelay sensor kinase activity"/>
    <property type="evidence" value="ECO:0007669"/>
    <property type="project" value="InterPro"/>
</dbReference>
<dbReference type="GO" id="GO:0005886">
    <property type="term" value="C:plasma membrane"/>
    <property type="evidence" value="ECO:0007669"/>
    <property type="project" value="TreeGrafter"/>
</dbReference>
<keyword evidence="3 6" id="KW-0597">Phosphoprotein</keyword>
<gene>
    <name evidence="10" type="ORF">C1H76_9558</name>
</gene>
<keyword evidence="5 10" id="KW-0418">Kinase</keyword>
<dbReference type="EMBL" id="PTQR01000129">
    <property type="protein sequence ID" value="TKX18290.1"/>
    <property type="molecule type" value="Genomic_DNA"/>
</dbReference>
<evidence type="ECO:0000313" key="11">
    <source>
        <dbReference type="Proteomes" id="UP000308133"/>
    </source>
</evidence>
<dbReference type="SMART" id="SM00388">
    <property type="entry name" value="HisKA"/>
    <property type="match status" value="1"/>
</dbReference>
<feature type="domain" description="Response regulatory" evidence="9">
    <location>
        <begin position="1120"/>
        <end position="1245"/>
    </location>
</feature>
<dbReference type="CDD" id="cd17546">
    <property type="entry name" value="REC_hyHK_CKI1_RcsC-like"/>
    <property type="match status" value="1"/>
</dbReference>
<feature type="compositionally biased region" description="Low complexity" evidence="7">
    <location>
        <begin position="247"/>
        <end position="256"/>
    </location>
</feature>
<keyword evidence="4" id="KW-0808">Transferase</keyword>
<dbReference type="PRINTS" id="PR00344">
    <property type="entry name" value="BCTRLSENSOR"/>
</dbReference>
<feature type="region of interest" description="Disordered" evidence="7">
    <location>
        <begin position="474"/>
        <end position="520"/>
    </location>
</feature>
<dbReference type="EC" id="2.7.13.3" evidence="2"/>
<evidence type="ECO:0000256" key="7">
    <source>
        <dbReference type="SAM" id="MobiDB-lite"/>
    </source>
</evidence>
<dbReference type="Gene3D" id="1.10.287.130">
    <property type="match status" value="1"/>
</dbReference>
<comment type="caution">
    <text evidence="10">The sequence shown here is derived from an EMBL/GenBank/DDBJ whole genome shotgun (WGS) entry which is preliminary data.</text>
</comment>
<dbReference type="SMART" id="SM00448">
    <property type="entry name" value="REC"/>
    <property type="match status" value="1"/>
</dbReference>
<evidence type="ECO:0000313" key="10">
    <source>
        <dbReference type="EMBL" id="TKX18290.1"/>
    </source>
</evidence>
<evidence type="ECO:0000256" key="6">
    <source>
        <dbReference type="PROSITE-ProRule" id="PRU00169"/>
    </source>
</evidence>
<dbReference type="Pfam" id="PF01590">
    <property type="entry name" value="GAF"/>
    <property type="match status" value="1"/>
</dbReference>
<dbReference type="SUPFAM" id="SSF52172">
    <property type="entry name" value="CheY-like"/>
    <property type="match status" value="1"/>
</dbReference>
<feature type="compositionally biased region" description="Polar residues" evidence="7">
    <location>
        <begin position="331"/>
        <end position="346"/>
    </location>
</feature>
<accession>A0A4U7AP77</accession>
<dbReference type="SUPFAM" id="SSF55781">
    <property type="entry name" value="GAF domain-like"/>
    <property type="match status" value="1"/>
</dbReference>